<keyword evidence="1" id="KW-1185">Reference proteome</keyword>
<reference evidence="2" key="1">
    <citation type="submission" date="2025-08" db="UniProtKB">
        <authorList>
            <consortium name="RefSeq"/>
        </authorList>
    </citation>
    <scope>IDENTIFICATION</scope>
</reference>
<proteinExistence type="predicted"/>
<evidence type="ECO:0000313" key="2">
    <source>
        <dbReference type="RefSeq" id="XP_073920413.1"/>
    </source>
</evidence>
<protein>
    <submittedName>
        <fullName evidence="2">Matrix-remodeling-associated protein 5</fullName>
    </submittedName>
</protein>
<dbReference type="RefSeq" id="XP_073920413.1">
    <property type="nucleotide sequence ID" value="XM_074064312.1"/>
</dbReference>
<evidence type="ECO:0000313" key="1">
    <source>
        <dbReference type="Proteomes" id="UP001732720"/>
    </source>
</evidence>
<gene>
    <name evidence="2" type="primary">Mxra5</name>
</gene>
<name>A0AC58LTD5_CASCN</name>
<dbReference type="Proteomes" id="UP001732720">
    <property type="component" value="Chromosome X"/>
</dbReference>
<sequence length="2850" mass="305336">MRGRQGALSAVLTVVLLWPRPSPSCPAPCACFVPSEVHCTFRSLPAVPAGLPAHAQRLNLGFNSIQSLSVASFSGLTKLELLLIHGNEIPDIPDGALKDLSSLQVLKLSYNKLRAVTGRTLRGLSVLRRLHLDHNRIESVHPGAFRGLAALRLLHLEGNRLRQLHPGTFATVPLLGHLGPSTLRHLNLAGNRLAALPPAMMATLPLLDSLHLHGNPWACDCRLHGLLRWARPRTGVLKCRKDKAYEGGQLCATCASPRLLRTREIQQLTHVTCARPSIRSPLRPNRTGVPADEDGDEDGEADDHQVALEGLLSSPGWTVTLNMTDEHGNAAELACTIKKSINIRQLQLNQTDAAGTDVDATVGLDLGCPVTRQTYERLWKLIAYYSEEPVTLVREPGDGHRYRQEAAEDALYYTGVRVQMAAEPAWLLQPSVRIQLDRRLSTAGQVLLSFGTRFVLPASGEAAGDAGAGGWVMVDADGAGPRALAAVEGSSCVLSCPVHASERPSISWILPDGSVLEAPTTDPTGRLSVLSSGRLTVRSLRPSDSGRYVCVARVAGDADHAEYRVSVQSTNVAHTDSPAATVRTDAGQPLLLPCVASAVPEATVTWILPDATAVGATANRSDAFVTPDGSLSLPRTHAGDGGLYRCVAVNQRGTDRLTVRVAVTNKRPRRPGPKPASESTRDIVQDEGGSGEGDEDQASPRAPAGDDKAKTGRRKLRVWKEPEAKMAEGRRFESRRRIQVANKQINPERWADILARVRGRNVRKGTEIPATAPSPAGPQMSPTAASPVRSPPSEPPRQTATGPEDESSADPAPFGDDDRVSGPVSSTLDPLDAVNGEGAAGLRPRTSDADVPGVTTGQQEPPLEAGSLAEAETDGHFHLEVNSEASEVETLARVQPTSAMLVSGSGLPDVPSGHLARNELSGQQTPPMTQKGTRKKSHFRPTSAMLVPSPSSPWGQTGSSHLEKSSLSAQPTPLTGKGMKRKSQSDYTTSGPAWSRSQDGFSIAAPRPTSLAQRVPNTVAVPGDEDATPTARVTWSPKTPSPSPGVPHASRRRAKGKRRFRPHKAVDRQRQTPKMASPPPPTPTMPPARAPRVDTTVSTPRSQKPTRLGPQERPRRRHGKKPGKHQDGASTVSSVTSVSPPSPSRGHGHRHLVPPTPTDGGTIGGPSGATGLGYYVTVTPKTLQESRPATDRPVPDAQGRNQHGVTHGRDYGTDAPVTSTSSVSTVGKSGVEPSPLVTRGTPRWTPSKTARPGEGQTDAPVGAFGADPTDSPHPKELEDVGFPSDFLSDPKVSSPFRREEMGHPATVPKIRMALTSTQGGTTAIGGQNDAQVTHSASESGPQNPSPSPVWTDHWMSPVSPIERTTKPAIVTPTSHPPPPGSTEGVSFNFVGNPETEGPPVTRDLTQPQWQPRDPSMSSSHQDGVNQPQWRPSDPSTPSSHQDGVNQPQWRPSDPSTPSSHQDGINQPQWQPRDPSMSSSHQDGVNQPQWRPSDPSTPSSHQDGVNQPQWRPSDPSTPSSHQDGVNQPQWRPSDPSTPSSHQDGVNQPQWRPSDPSTPSSHQDGVNQPQWRPSDPSTPSSHQDGVNQPQWRPSDPSTPSSHQDGVNQPQWRPSDPSTPSSHQDGVNLSSEEELGEGPLRGVTPNPRPRGPDSHRRGDGTHLPHPGGRDPVTTPFPKGTVQPLHMAATGTSSGHCGTFQPPRRTTDKPQILPNGQRLTTPKSPTATPAPWRKPGPLNKVTDPKRDPRPNGYAEETGRNVFPEPRNPMQGFPQPGVTPKSPMSTSLTPLTGRRKVDPGPYNRVHSQSSIFRALGPPAPPLFPAPRTVEPPSPRPPTSPVAGPTRSSVPFPVSPVQPSRSFQQTSLKVVGGGPPASKFWTLGEKPQIISKTPQTVSVKAEADVVFPCEATGKPRPFVTWTKVSTGALMTPNTRIQRFEVLKNGSLVIHNVQVQDRGQYLCTASNLHGADKTVVLLSVTVQQPQISASPYQDVTIFLGETIAMECLAKGSPDPQISWIFPDRTVWHTVSPAASRVTLHENRTLSIKDATFSDRGVYRCVASNAAGADSLSIRLHVAALPPVIQQDQAEDISLPPGLSIHVHCSAKAAPPASVRWVLRDGTQLRPSQFLHGHLFVFPNGTLFIRNLTPKDSGRYDCVVSNPVGSARRTVQLTVRRPAAANAHITGSSPPRTDVGYGGTLRLDCSAAGDPWPRILWRLPSKRMMDSPLSSDGRIKAFANGTLLVESVTDKDGGDYLCVARNGVGDDRVALRVNVVMKPAKIEHKDDRHDRRVFYGGDLKVDCVATGLPDPEISWSLPDGRLVNSLVHPGEDDGGRYMVFHNGTLYFHEVGMRQQGDYTCVAQNQLGKDEMTVRVTVVSGPAAIADESYLALRVPYGDTVTVACAARGEPVPKVTWLSPANRVIPSASEKYHVDGEGTLVIRKVQRSDDGNYTCLVRNSGGEDRKTVWVQVTVRPPTINGHPDAVTTVREVAAGGTRKVIDCLAEGVPTPRVLWSLPEGVTLPAPYYGNGVTVHQNGSLDIKTLRKAESVQLVCIGRNEGGEAKLIVQLTVLDPGGRPRFRDPAAEAITATAGHTINLNCSATGTPRPTLSWVLPDGTELRGGQRLGRFYHRADGVLLVSGLSPADAGPYRCLASNPAGHAERLVSLKVGREPDPSGHHRNLVSITHGETLRLPCPASGTWTLPGGLSLDSPQAWGRFSVSDDGTLTVRGVSVFDRGTYLCRGDAGHGPSVVSFPVVVIAYPPRITTEPTPVIYARPGHTVTMTCMAVGIPKAEVTWDTPDGSRLTVGTQARLYGNRMVHPQGSLTIQSATARDAGFYKCVAKNLLGTDSKATYVHVY</sequence>
<accession>A0AC58LTD5</accession>
<organism evidence="1 2">
    <name type="scientific">Castor canadensis</name>
    <name type="common">American beaver</name>
    <dbReference type="NCBI Taxonomy" id="51338"/>
    <lineage>
        <taxon>Eukaryota</taxon>
        <taxon>Metazoa</taxon>
        <taxon>Chordata</taxon>
        <taxon>Craniata</taxon>
        <taxon>Vertebrata</taxon>
        <taxon>Euteleostomi</taxon>
        <taxon>Mammalia</taxon>
        <taxon>Eutheria</taxon>
        <taxon>Euarchontoglires</taxon>
        <taxon>Glires</taxon>
        <taxon>Rodentia</taxon>
        <taxon>Castorimorpha</taxon>
        <taxon>Castoridae</taxon>
        <taxon>Castor</taxon>
    </lineage>
</organism>